<proteinExistence type="predicted"/>
<name>A0A5C0AZ33_9BURK</name>
<organism evidence="3 4">
    <name type="scientific">Pigmentiphaga aceris</name>
    <dbReference type="NCBI Taxonomy" id="1940612"/>
    <lineage>
        <taxon>Bacteria</taxon>
        <taxon>Pseudomonadati</taxon>
        <taxon>Pseudomonadota</taxon>
        <taxon>Betaproteobacteria</taxon>
        <taxon>Burkholderiales</taxon>
        <taxon>Alcaligenaceae</taxon>
        <taxon>Pigmentiphaga</taxon>
    </lineage>
</organism>
<dbReference type="AlphaFoldDB" id="A0A5C0AZ33"/>
<dbReference type="PANTHER" id="PTHR30336">
    <property type="entry name" value="INNER MEMBRANE PROTEIN, PROBABLE PERMEASE"/>
    <property type="match status" value="1"/>
</dbReference>
<keyword evidence="4" id="KW-1185">Reference proteome</keyword>
<dbReference type="Proteomes" id="UP000325161">
    <property type="component" value="Chromosome"/>
</dbReference>
<evidence type="ECO:0000259" key="2">
    <source>
        <dbReference type="Pfam" id="PF02698"/>
    </source>
</evidence>
<dbReference type="EMBL" id="CP043046">
    <property type="protein sequence ID" value="QEI06673.1"/>
    <property type="molecule type" value="Genomic_DNA"/>
</dbReference>
<dbReference type="CDD" id="cd06259">
    <property type="entry name" value="YdcF-like"/>
    <property type="match status" value="1"/>
</dbReference>
<gene>
    <name evidence="3" type="ORF">FXN63_13140</name>
</gene>
<dbReference type="Gene3D" id="3.40.50.620">
    <property type="entry name" value="HUPs"/>
    <property type="match status" value="1"/>
</dbReference>
<keyword evidence="1" id="KW-0812">Transmembrane</keyword>
<protein>
    <submittedName>
        <fullName evidence="3">YdcF family protein</fullName>
    </submittedName>
</protein>
<evidence type="ECO:0000313" key="3">
    <source>
        <dbReference type="EMBL" id="QEI06673.1"/>
    </source>
</evidence>
<sequence length="200" mass="21552">MHLPSVPRFVRITALSLFAALILAIAALLYDGLSDDLSKSDVAIVLGSKVELNGQPSIRLAARLDRAVQLYRDGIVPLIIVSGGPGIEGFDEGEVMRDYLVSKSVPVDRILIDSIGYNTGATARNSAAIMRAKGLTSATVVTQYFHISRTRLALRAQGIAPIRTAHAKLLEWRDVYSTLREVAAMVTYLPSFLAGDDAAD</sequence>
<dbReference type="OrthoDB" id="9782395at2"/>
<keyword evidence="1" id="KW-0472">Membrane</keyword>
<feature type="transmembrane region" description="Helical" evidence="1">
    <location>
        <begin position="12"/>
        <end position="30"/>
    </location>
</feature>
<accession>A0A5C0AZ33</accession>
<feature type="domain" description="DUF218" evidence="2">
    <location>
        <begin position="41"/>
        <end position="171"/>
    </location>
</feature>
<dbReference type="RefSeq" id="WP_148815506.1">
    <property type="nucleotide sequence ID" value="NZ_CP043046.1"/>
</dbReference>
<dbReference type="InterPro" id="IPR003848">
    <property type="entry name" value="DUF218"/>
</dbReference>
<evidence type="ECO:0000256" key="1">
    <source>
        <dbReference type="SAM" id="Phobius"/>
    </source>
</evidence>
<dbReference type="InterPro" id="IPR014729">
    <property type="entry name" value="Rossmann-like_a/b/a_fold"/>
</dbReference>
<keyword evidence="1" id="KW-1133">Transmembrane helix</keyword>
<dbReference type="Pfam" id="PF02698">
    <property type="entry name" value="DUF218"/>
    <property type="match status" value="1"/>
</dbReference>
<dbReference type="PANTHER" id="PTHR30336:SF20">
    <property type="entry name" value="DUF218 DOMAIN-CONTAINING PROTEIN"/>
    <property type="match status" value="1"/>
</dbReference>
<dbReference type="InterPro" id="IPR051599">
    <property type="entry name" value="Cell_Envelope_Assoc"/>
</dbReference>
<dbReference type="KEGG" id="pacr:FXN63_13140"/>
<dbReference type="GO" id="GO:0005886">
    <property type="term" value="C:plasma membrane"/>
    <property type="evidence" value="ECO:0007669"/>
    <property type="project" value="TreeGrafter"/>
</dbReference>
<evidence type="ECO:0000313" key="4">
    <source>
        <dbReference type="Proteomes" id="UP000325161"/>
    </source>
</evidence>
<reference evidence="3 4" key="1">
    <citation type="submission" date="2019-08" db="EMBL/GenBank/DDBJ databases">
        <title>Amphibian skin-associated Pigmentiphaga: genome sequence and occurrence across geography and hosts.</title>
        <authorList>
            <person name="Bletz M.C."/>
            <person name="Bunk B."/>
            <person name="Sproeer C."/>
            <person name="Biwer P."/>
            <person name="Reiter S."/>
            <person name="Rabemananjara F.C.E."/>
            <person name="Schulz S."/>
            <person name="Overmann J."/>
            <person name="Vences M."/>
        </authorList>
    </citation>
    <scope>NUCLEOTIDE SEQUENCE [LARGE SCALE GENOMIC DNA]</scope>
    <source>
        <strain evidence="3 4">Mada1488</strain>
    </source>
</reference>